<evidence type="ECO:0008006" key="4">
    <source>
        <dbReference type="Google" id="ProtNLM"/>
    </source>
</evidence>
<reference evidence="2 3" key="1">
    <citation type="submission" date="2019-08" db="EMBL/GenBank/DDBJ databases">
        <title>Aureimonas fodiniaquatilis sp. nov., isolated from a coal mine wastewater.</title>
        <authorList>
            <person name="Kim W."/>
        </authorList>
    </citation>
    <scope>NUCLEOTIDE SEQUENCE [LARGE SCALE GENOMIC DNA]</scope>
    <source>
        <strain evidence="2 3">CAU 1482</strain>
    </source>
</reference>
<evidence type="ECO:0000313" key="3">
    <source>
        <dbReference type="Proteomes" id="UP000324738"/>
    </source>
</evidence>
<protein>
    <recommendedName>
        <fullName evidence="4">Rap1a immunity protein domain-containing protein</fullName>
    </recommendedName>
</protein>
<dbReference type="Proteomes" id="UP000324738">
    <property type="component" value="Unassembled WGS sequence"/>
</dbReference>
<sequence length="119" mass="13309">MFRILSLILLTNLYLIGPSPAQPGFAIDVQWYKENKETNEAKIFISGIHEGISWSRAVTLHIGGRPTYCIAGNKIITGRDAISLLDGYIVRNEPKHSDPIAMIMIFAMQESFPCNNTEN</sequence>
<feature type="chain" id="PRO_5023006380" description="Rap1a immunity protein domain-containing protein" evidence="1">
    <location>
        <begin position="22"/>
        <end position="119"/>
    </location>
</feature>
<dbReference type="EMBL" id="VTWH01000002">
    <property type="protein sequence ID" value="KAA0970302.1"/>
    <property type="molecule type" value="Genomic_DNA"/>
</dbReference>
<evidence type="ECO:0000313" key="2">
    <source>
        <dbReference type="EMBL" id="KAA0970302.1"/>
    </source>
</evidence>
<keyword evidence="3" id="KW-1185">Reference proteome</keyword>
<dbReference type="RefSeq" id="WP_149299154.1">
    <property type="nucleotide sequence ID" value="NZ_VTWH01000002.1"/>
</dbReference>
<feature type="signal peptide" evidence="1">
    <location>
        <begin position="1"/>
        <end position="21"/>
    </location>
</feature>
<name>A0A5B0DWC5_9HYPH</name>
<comment type="caution">
    <text evidence="2">The sequence shown here is derived from an EMBL/GenBank/DDBJ whole genome shotgun (WGS) entry which is preliminary data.</text>
</comment>
<accession>A0A5B0DWC5</accession>
<dbReference type="AlphaFoldDB" id="A0A5B0DWC5"/>
<proteinExistence type="predicted"/>
<gene>
    <name evidence="2" type="ORF">FPY71_07195</name>
</gene>
<organism evidence="2 3">
    <name type="scientific">Aureimonas fodinaquatilis</name>
    <dbReference type="NCBI Taxonomy" id="2565783"/>
    <lineage>
        <taxon>Bacteria</taxon>
        <taxon>Pseudomonadati</taxon>
        <taxon>Pseudomonadota</taxon>
        <taxon>Alphaproteobacteria</taxon>
        <taxon>Hyphomicrobiales</taxon>
        <taxon>Aurantimonadaceae</taxon>
        <taxon>Aureimonas</taxon>
    </lineage>
</organism>
<keyword evidence="1" id="KW-0732">Signal</keyword>
<evidence type="ECO:0000256" key="1">
    <source>
        <dbReference type="SAM" id="SignalP"/>
    </source>
</evidence>